<proteinExistence type="predicted"/>
<dbReference type="AlphaFoldDB" id="A0A9W6YST9"/>
<organism evidence="2 3">
    <name type="scientific">Ambrosiozyma monospora</name>
    <name type="common">Yeast</name>
    <name type="synonym">Endomycopsis monosporus</name>
    <dbReference type="NCBI Taxonomy" id="43982"/>
    <lineage>
        <taxon>Eukaryota</taxon>
        <taxon>Fungi</taxon>
        <taxon>Dikarya</taxon>
        <taxon>Ascomycota</taxon>
        <taxon>Saccharomycotina</taxon>
        <taxon>Pichiomycetes</taxon>
        <taxon>Pichiales</taxon>
        <taxon>Pichiaceae</taxon>
        <taxon>Ambrosiozyma</taxon>
    </lineage>
</organism>
<feature type="region of interest" description="Disordered" evidence="1">
    <location>
        <begin position="144"/>
        <end position="167"/>
    </location>
</feature>
<keyword evidence="3" id="KW-1185">Reference proteome</keyword>
<name>A0A9W6YST9_AMBMO</name>
<reference evidence="2" key="1">
    <citation type="submission" date="2023-04" db="EMBL/GenBank/DDBJ databases">
        <title>Ambrosiozyma monospora NBRC 1965.</title>
        <authorList>
            <person name="Ichikawa N."/>
            <person name="Sato H."/>
            <person name="Tonouchi N."/>
        </authorList>
    </citation>
    <scope>NUCLEOTIDE SEQUENCE</scope>
    <source>
        <strain evidence="2">NBRC 1965</strain>
    </source>
</reference>
<gene>
    <name evidence="2" type="ORF">Amon01_000064200</name>
</gene>
<comment type="caution">
    <text evidence="2">The sequence shown here is derived from an EMBL/GenBank/DDBJ whole genome shotgun (WGS) entry which is preliminary data.</text>
</comment>
<dbReference type="Proteomes" id="UP001165063">
    <property type="component" value="Unassembled WGS sequence"/>
</dbReference>
<evidence type="ECO:0000256" key="1">
    <source>
        <dbReference type="SAM" id="MobiDB-lite"/>
    </source>
</evidence>
<dbReference type="OrthoDB" id="4010849at2759"/>
<sequence length="167" mass="18981">MAASKIITTSTTTSKVPKKTKTVIHVPIPPKQSTDVNLKQKPITNHHPIKLDKARKITKLQKARIIERTKQEIEQRKTEFKNSIQSEKSDLKLRLENRLNKILRRFWDFKINDILNLERELKGLNHVTLATVLRELQSVGADVAATTGGAGGGSSSDKENRRERVKR</sequence>
<feature type="compositionally biased region" description="Basic and acidic residues" evidence="1">
    <location>
        <begin position="156"/>
        <end position="167"/>
    </location>
</feature>
<dbReference type="EMBL" id="BSXU01000175">
    <property type="protein sequence ID" value="GMG19668.1"/>
    <property type="molecule type" value="Genomic_DNA"/>
</dbReference>
<evidence type="ECO:0000313" key="3">
    <source>
        <dbReference type="Proteomes" id="UP001165063"/>
    </source>
</evidence>
<protein>
    <submittedName>
        <fullName evidence="2">Unnamed protein product</fullName>
    </submittedName>
</protein>
<accession>A0A9W6YST9</accession>
<evidence type="ECO:0000313" key="2">
    <source>
        <dbReference type="EMBL" id="GMG19668.1"/>
    </source>
</evidence>